<feature type="transmembrane region" description="Helical" evidence="1">
    <location>
        <begin position="384"/>
        <end position="409"/>
    </location>
</feature>
<dbReference type="KEGG" id="soy:115880275"/>
<gene>
    <name evidence="4 5 6" type="primary">LOC115880275</name>
</gene>
<evidence type="ECO:0000256" key="2">
    <source>
        <dbReference type="SAM" id="SignalP"/>
    </source>
</evidence>
<keyword evidence="2" id="KW-0732">Signal</keyword>
<proteinExistence type="predicted"/>
<accession>A0A6J2XP84</accession>
<dbReference type="RefSeq" id="XP_030753317.1">
    <property type="nucleotide sequence ID" value="XM_030897457.1"/>
</dbReference>
<feature type="chain" id="PRO_5044642861" evidence="2">
    <location>
        <begin position="28"/>
        <end position="457"/>
    </location>
</feature>
<dbReference type="GeneID" id="115880275"/>
<organism evidence="3 6">
    <name type="scientific">Sitophilus oryzae</name>
    <name type="common">Rice weevil</name>
    <name type="synonym">Curculio oryzae</name>
    <dbReference type="NCBI Taxonomy" id="7048"/>
    <lineage>
        <taxon>Eukaryota</taxon>
        <taxon>Metazoa</taxon>
        <taxon>Ecdysozoa</taxon>
        <taxon>Arthropoda</taxon>
        <taxon>Hexapoda</taxon>
        <taxon>Insecta</taxon>
        <taxon>Pterygota</taxon>
        <taxon>Neoptera</taxon>
        <taxon>Endopterygota</taxon>
        <taxon>Coleoptera</taxon>
        <taxon>Polyphaga</taxon>
        <taxon>Cucujiformia</taxon>
        <taxon>Curculionidae</taxon>
        <taxon>Dryophthorinae</taxon>
        <taxon>Sitophilus</taxon>
    </lineage>
</organism>
<evidence type="ECO:0000256" key="1">
    <source>
        <dbReference type="SAM" id="Phobius"/>
    </source>
</evidence>
<keyword evidence="3" id="KW-1185">Reference proteome</keyword>
<evidence type="ECO:0000313" key="5">
    <source>
        <dbReference type="RefSeq" id="XP_030753317.1"/>
    </source>
</evidence>
<evidence type="ECO:0000313" key="3">
    <source>
        <dbReference type="Proteomes" id="UP000504635"/>
    </source>
</evidence>
<evidence type="ECO:0000313" key="4">
    <source>
        <dbReference type="RefSeq" id="XP_030753316.1"/>
    </source>
</evidence>
<dbReference type="Gene3D" id="3.80.10.10">
    <property type="entry name" value="Ribonuclease Inhibitor"/>
    <property type="match status" value="1"/>
</dbReference>
<dbReference type="RefSeq" id="XP_030753316.1">
    <property type="nucleotide sequence ID" value="XM_030897456.1"/>
</dbReference>
<sequence length="457" mass="51610">MMKPTEYFILNPFQLVFLVLLIVGTHGAYEDFTQAWYFGCRWLGGSSVSLICNCTNEAEEMYIQRGSITSPDIGLIELNNCPKVRFGTDSISSLNNLRHVRIKNCASLTLEPNSLTWYGYRDANPNQEERFDVGVPSLRVSIKNTRGLSIGSQAFSGRINEILFDSVEVDKIDAFAFSNLLQMENLIFRDVVLKNVLPQAFKKFGTEFLTLDSVNAGYLPSRTFSDITVYRTLTIKDSKFETVRPSTFIIHNPSLFTVSNTQIEQLEGEAFWINTNGDAIFKNNVFKTVQGGAFNGIQTSGTGRMITFESNTFTTLETRSLKVQPGFQARVVNLNLNQTCDCNDIVNNLRDASFYNEIFCLDSENQYVSVREYKVGSCSIFTGYYTMIISICVVILVMAIVAVSFYMYYRLVYLSQKYGCEKNGKAPMSLIVPDGRTYKETELHVVVERADLLTTDL</sequence>
<dbReference type="InterPro" id="IPR032675">
    <property type="entry name" value="LRR_dom_sf"/>
</dbReference>
<dbReference type="SUPFAM" id="SSF52058">
    <property type="entry name" value="L domain-like"/>
    <property type="match status" value="1"/>
</dbReference>
<protein>
    <submittedName>
        <fullName evidence="4 5">Uncharacterized protein LOC115880275</fullName>
    </submittedName>
</protein>
<keyword evidence="1" id="KW-0472">Membrane</keyword>
<dbReference type="RefSeq" id="XP_030753318.1">
    <property type="nucleotide sequence ID" value="XM_030897458.1"/>
</dbReference>
<dbReference type="OrthoDB" id="6360013at2759"/>
<dbReference type="AlphaFoldDB" id="A0A6J2XP84"/>
<name>A0A6J2XP84_SITOR</name>
<evidence type="ECO:0000313" key="6">
    <source>
        <dbReference type="RefSeq" id="XP_030753318.1"/>
    </source>
</evidence>
<reference evidence="4 5" key="1">
    <citation type="submission" date="2025-04" db="UniProtKB">
        <authorList>
            <consortium name="RefSeq"/>
        </authorList>
    </citation>
    <scope>IDENTIFICATION</scope>
    <source>
        <tissue evidence="4 5">Gonads</tissue>
    </source>
</reference>
<keyword evidence="1" id="KW-0812">Transmembrane</keyword>
<keyword evidence="1" id="KW-1133">Transmembrane helix</keyword>
<feature type="signal peptide" evidence="2">
    <location>
        <begin position="1"/>
        <end position="27"/>
    </location>
</feature>
<dbReference type="Proteomes" id="UP000504635">
    <property type="component" value="Unplaced"/>
</dbReference>